<dbReference type="EMBL" id="BMAO01021685">
    <property type="protein sequence ID" value="GFQ76745.1"/>
    <property type="molecule type" value="Genomic_DNA"/>
</dbReference>
<evidence type="ECO:0000313" key="4">
    <source>
        <dbReference type="Proteomes" id="UP000887116"/>
    </source>
</evidence>
<feature type="domain" description="CCHC-type" evidence="2">
    <location>
        <begin position="35"/>
        <end position="52"/>
    </location>
</feature>
<evidence type="ECO:0000256" key="1">
    <source>
        <dbReference type="PROSITE-ProRule" id="PRU00047"/>
    </source>
</evidence>
<keyword evidence="4" id="KW-1185">Reference proteome</keyword>
<evidence type="ECO:0000313" key="3">
    <source>
        <dbReference type="EMBL" id="GFQ76745.1"/>
    </source>
</evidence>
<organism evidence="3 4">
    <name type="scientific">Trichonephila clavata</name>
    <name type="common">Joro spider</name>
    <name type="synonym">Nephila clavata</name>
    <dbReference type="NCBI Taxonomy" id="2740835"/>
    <lineage>
        <taxon>Eukaryota</taxon>
        <taxon>Metazoa</taxon>
        <taxon>Ecdysozoa</taxon>
        <taxon>Arthropoda</taxon>
        <taxon>Chelicerata</taxon>
        <taxon>Arachnida</taxon>
        <taxon>Araneae</taxon>
        <taxon>Araneomorphae</taxon>
        <taxon>Entelegynae</taxon>
        <taxon>Araneoidea</taxon>
        <taxon>Nephilidae</taxon>
        <taxon>Trichonephila</taxon>
    </lineage>
</organism>
<dbReference type="GO" id="GO:0008270">
    <property type="term" value="F:zinc ion binding"/>
    <property type="evidence" value="ECO:0007669"/>
    <property type="project" value="UniProtKB-KW"/>
</dbReference>
<dbReference type="InterPro" id="IPR001878">
    <property type="entry name" value="Znf_CCHC"/>
</dbReference>
<protein>
    <submittedName>
        <fullName evidence="3">CCHC-type domain-containing protein</fullName>
    </submittedName>
</protein>
<dbReference type="Pfam" id="PF00098">
    <property type="entry name" value="zf-CCHC"/>
    <property type="match status" value="1"/>
</dbReference>
<dbReference type="PROSITE" id="PS50158">
    <property type="entry name" value="ZF_CCHC"/>
    <property type="match status" value="1"/>
</dbReference>
<dbReference type="OrthoDB" id="7548346at2759"/>
<proteinExistence type="predicted"/>
<accession>A0A8X6KI34</accession>
<evidence type="ECO:0000259" key="2">
    <source>
        <dbReference type="PROSITE" id="PS50158"/>
    </source>
</evidence>
<keyword evidence="1" id="KW-0479">Metal-binding</keyword>
<sequence length="76" mass="8708">MTERLRLIEMMLPSKSTDSPALVATRKKVFKKPERKCYVCRNSGHLAMDCKKKESRPKLESDAFVCTMEGVPESKM</sequence>
<dbReference type="GO" id="GO:0003676">
    <property type="term" value="F:nucleic acid binding"/>
    <property type="evidence" value="ECO:0007669"/>
    <property type="project" value="InterPro"/>
</dbReference>
<dbReference type="Gene3D" id="4.10.60.10">
    <property type="entry name" value="Zinc finger, CCHC-type"/>
    <property type="match status" value="1"/>
</dbReference>
<keyword evidence="1" id="KW-0863">Zinc-finger</keyword>
<dbReference type="InterPro" id="IPR036875">
    <property type="entry name" value="Znf_CCHC_sf"/>
</dbReference>
<name>A0A8X6KI34_TRICU</name>
<gene>
    <name evidence="3" type="primary">AVEN_233341_1</name>
    <name evidence="3" type="ORF">TNCT_407711</name>
</gene>
<dbReference type="SUPFAM" id="SSF57756">
    <property type="entry name" value="Retrovirus zinc finger-like domains"/>
    <property type="match status" value="1"/>
</dbReference>
<dbReference type="AlphaFoldDB" id="A0A8X6KI34"/>
<reference evidence="3" key="1">
    <citation type="submission" date="2020-07" db="EMBL/GenBank/DDBJ databases">
        <title>Multicomponent nature underlies the extraordinary mechanical properties of spider dragline silk.</title>
        <authorList>
            <person name="Kono N."/>
            <person name="Nakamura H."/>
            <person name="Mori M."/>
            <person name="Yoshida Y."/>
            <person name="Ohtoshi R."/>
            <person name="Malay A.D."/>
            <person name="Moran D.A.P."/>
            <person name="Tomita M."/>
            <person name="Numata K."/>
            <person name="Arakawa K."/>
        </authorList>
    </citation>
    <scope>NUCLEOTIDE SEQUENCE</scope>
</reference>
<comment type="caution">
    <text evidence="3">The sequence shown here is derived from an EMBL/GenBank/DDBJ whole genome shotgun (WGS) entry which is preliminary data.</text>
</comment>
<keyword evidence="1" id="KW-0862">Zinc</keyword>
<dbReference type="Proteomes" id="UP000887116">
    <property type="component" value="Unassembled WGS sequence"/>
</dbReference>